<keyword evidence="3" id="KW-0472">Membrane</keyword>
<dbReference type="eggNOG" id="COG3170">
    <property type="taxonomic scope" value="Bacteria"/>
</dbReference>
<dbReference type="NCBIfam" id="TIGR03504">
    <property type="entry name" value="FimV_Cterm"/>
    <property type="match status" value="1"/>
</dbReference>
<evidence type="ECO:0000256" key="2">
    <source>
        <dbReference type="SAM" id="MobiDB-lite"/>
    </source>
</evidence>
<evidence type="ECO:0000256" key="3">
    <source>
        <dbReference type="SAM" id="Phobius"/>
    </source>
</evidence>
<comment type="caution">
    <text evidence="5">The sequence shown here is derived from an EMBL/GenBank/DDBJ whole genome shotgun (WGS) entry which is preliminary data.</text>
</comment>
<dbReference type="NCBIfam" id="TIGR03505">
    <property type="entry name" value="FimV_core"/>
    <property type="match status" value="1"/>
</dbReference>
<dbReference type="AlphaFoldDB" id="A0A0A0F2K2"/>
<feature type="region of interest" description="Disordered" evidence="2">
    <location>
        <begin position="144"/>
        <end position="194"/>
    </location>
</feature>
<evidence type="ECO:0000313" key="5">
    <source>
        <dbReference type="EMBL" id="KGM55627.1"/>
    </source>
</evidence>
<feature type="transmembrane region" description="Helical" evidence="3">
    <location>
        <begin position="429"/>
        <end position="448"/>
    </location>
</feature>
<dbReference type="InterPro" id="IPR038440">
    <property type="entry name" value="FimV_C_sf"/>
</dbReference>
<protein>
    <recommendedName>
        <fullName evidence="4">FimV N-terminal domain-containing protein</fullName>
    </recommendedName>
</protein>
<dbReference type="Pfam" id="PF25800">
    <property type="entry name" value="FimV_N"/>
    <property type="match status" value="1"/>
</dbReference>
<dbReference type="InterPro" id="IPR018392">
    <property type="entry name" value="LysM"/>
</dbReference>
<evidence type="ECO:0000256" key="1">
    <source>
        <dbReference type="SAM" id="Coils"/>
    </source>
</evidence>
<evidence type="ECO:0000259" key="4">
    <source>
        <dbReference type="Pfam" id="PF25800"/>
    </source>
</evidence>
<keyword evidence="3" id="KW-1133">Transmembrane helix</keyword>
<feature type="compositionally biased region" description="Low complexity" evidence="2">
    <location>
        <begin position="154"/>
        <end position="168"/>
    </location>
</feature>
<proteinExistence type="predicted"/>
<organism evidence="5 6">
    <name type="scientific">Lysobacter daejeonensis GH1-9</name>
    <dbReference type="NCBI Taxonomy" id="1385517"/>
    <lineage>
        <taxon>Bacteria</taxon>
        <taxon>Pseudomonadati</taxon>
        <taxon>Pseudomonadota</taxon>
        <taxon>Gammaproteobacteria</taxon>
        <taxon>Lysobacterales</taxon>
        <taxon>Lysobacteraceae</taxon>
        <taxon>Aerolutibacter</taxon>
    </lineage>
</organism>
<feature type="domain" description="FimV N-terminal" evidence="4">
    <location>
        <begin position="9"/>
        <end position="117"/>
    </location>
</feature>
<dbReference type="InterPro" id="IPR020012">
    <property type="entry name" value="LysM_FimV"/>
</dbReference>
<dbReference type="Proteomes" id="UP000029998">
    <property type="component" value="Unassembled WGS sequence"/>
</dbReference>
<reference evidence="5 6" key="1">
    <citation type="submission" date="2013-08" db="EMBL/GenBank/DDBJ databases">
        <title>Genome sequencing of Lysobacter.</title>
        <authorList>
            <person name="Zhang S."/>
            <person name="Wang G."/>
        </authorList>
    </citation>
    <scope>NUCLEOTIDE SEQUENCE [LARGE SCALE GENOMIC DNA]</scope>
    <source>
        <strain evidence="5 6">GH1-9</strain>
    </source>
</reference>
<dbReference type="CDD" id="cd00118">
    <property type="entry name" value="LysM"/>
    <property type="match status" value="1"/>
</dbReference>
<feature type="region of interest" description="Disordered" evidence="2">
    <location>
        <begin position="290"/>
        <end position="322"/>
    </location>
</feature>
<keyword evidence="3" id="KW-0812">Transmembrane</keyword>
<sequence>MASGAAAALGLGQIELKSKLGQPLVAEIPIISSDPAELEQLQAGLPSPDTFARIGLQLPDEFVSSLQFTPAVDAAGRPVIRVTSEAPVTDPLLTFLVEVDWGQGRLVREYSALVDAPRTVSAPVQPAIEEATVGPANTIEREPVVASKPPPEAPAAEVSAAANPAEAKPSADDTSIAASPEPAPTPAPAPVATSAPAPAAVARVGSEYGPVKAGDSLSRIATQVGDGSGQSLNQTMIALLRANPDAFISGNINRLKQGVVLRLQAGDVAAVDAAEATALVQAQTQTWRAETRRAVQQPTAAEGRDATAPVAAEASRPAGRRTADARLEIVPPGASNAQRAGTQSGIQAGGEGEMLRQELQQTKETLAAREAEAAEMKARIDELEKLQAQQQQLISMKDSELAAAQKRLADSNKAEAKQQAATDAGMGPAPWLLGGAALLLAGLAGWWLNRRRGNAMATSFRETVSTPKGPSLADAFGASGPLHREPAAAPAVPPASAVAPSRREPAWHKPAAGAAPRAEVVAVATPAVVGGAERLELARAYIDLGDQESARNLLAEVLADSDAAVRERAERMLRELG</sequence>
<feature type="coiled-coil region" evidence="1">
    <location>
        <begin position="352"/>
        <end position="393"/>
    </location>
</feature>
<keyword evidence="6" id="KW-1185">Reference proteome</keyword>
<dbReference type="InterPro" id="IPR020011">
    <property type="entry name" value="FimV_C"/>
</dbReference>
<gene>
    <name evidence="5" type="ORF">N800_13005</name>
</gene>
<dbReference type="STRING" id="1385517.N800_13005"/>
<dbReference type="EMBL" id="AVPU01000004">
    <property type="protein sequence ID" value="KGM55627.1"/>
    <property type="molecule type" value="Genomic_DNA"/>
</dbReference>
<feature type="compositionally biased region" description="Low complexity" evidence="2">
    <location>
        <begin position="487"/>
        <end position="500"/>
    </location>
</feature>
<feature type="region of interest" description="Disordered" evidence="2">
    <location>
        <begin position="474"/>
        <end position="502"/>
    </location>
</feature>
<accession>A0A0A0F2K2</accession>
<evidence type="ECO:0000313" key="6">
    <source>
        <dbReference type="Proteomes" id="UP000029998"/>
    </source>
</evidence>
<name>A0A0A0F2K2_9GAMM</name>
<dbReference type="InterPro" id="IPR057840">
    <property type="entry name" value="FimV_N"/>
</dbReference>
<keyword evidence="1" id="KW-0175">Coiled coil</keyword>
<dbReference type="Gene3D" id="1.20.58.2200">
    <property type="match status" value="1"/>
</dbReference>